<dbReference type="EC" id="2.5.1.18" evidence="1"/>
<dbReference type="Pfam" id="PF01323">
    <property type="entry name" value="DSBA"/>
    <property type="match status" value="1"/>
</dbReference>
<dbReference type="PANTHER" id="PTHR42943">
    <property type="entry name" value="GLUTATHIONE S-TRANSFERASE KAPPA"/>
    <property type="match status" value="1"/>
</dbReference>
<evidence type="ECO:0000256" key="1">
    <source>
        <dbReference type="PIRNR" id="PIRNR006386"/>
    </source>
</evidence>
<comment type="similarity">
    <text evidence="1">Belongs to the GST superfamily. Kappa family.</text>
</comment>
<keyword evidence="4" id="KW-1185">Reference proteome</keyword>
<evidence type="ECO:0000313" key="3">
    <source>
        <dbReference type="EMBL" id="KAL2822702.1"/>
    </source>
</evidence>
<feature type="domain" description="DSBA-like thioredoxin" evidence="2">
    <location>
        <begin position="18"/>
        <end position="214"/>
    </location>
</feature>
<dbReference type="SUPFAM" id="SSF52833">
    <property type="entry name" value="Thioredoxin-like"/>
    <property type="match status" value="1"/>
</dbReference>
<name>A0ABR4I6V1_9EURO</name>
<dbReference type="InterPro" id="IPR001853">
    <property type="entry name" value="DSBA-like_thioredoxin_dom"/>
</dbReference>
<dbReference type="CDD" id="cd03022">
    <property type="entry name" value="DsbA_HCCA_Iso"/>
    <property type="match status" value="1"/>
</dbReference>
<comment type="caution">
    <text evidence="3">The sequence shown here is derived from an EMBL/GenBank/DDBJ whole genome shotgun (WGS) entry which is preliminary data.</text>
</comment>
<organism evidence="3 4">
    <name type="scientific">Aspergillus cavernicola</name>
    <dbReference type="NCBI Taxonomy" id="176166"/>
    <lineage>
        <taxon>Eukaryota</taxon>
        <taxon>Fungi</taxon>
        <taxon>Dikarya</taxon>
        <taxon>Ascomycota</taxon>
        <taxon>Pezizomycotina</taxon>
        <taxon>Eurotiomycetes</taxon>
        <taxon>Eurotiomycetidae</taxon>
        <taxon>Eurotiales</taxon>
        <taxon>Aspergillaceae</taxon>
        <taxon>Aspergillus</taxon>
        <taxon>Aspergillus subgen. Nidulantes</taxon>
    </lineage>
</organism>
<dbReference type="InterPro" id="IPR036249">
    <property type="entry name" value="Thioredoxin-like_sf"/>
</dbReference>
<dbReference type="InterPro" id="IPR014440">
    <property type="entry name" value="HCCAis_GSTk"/>
</dbReference>
<dbReference type="PIRSF" id="PIRSF006386">
    <property type="entry name" value="HCCAis_GSTk"/>
    <property type="match status" value="1"/>
</dbReference>
<keyword evidence="1" id="KW-0808">Transferase</keyword>
<dbReference type="Gene3D" id="3.40.30.10">
    <property type="entry name" value="Glutaredoxin"/>
    <property type="match status" value="1"/>
</dbReference>
<dbReference type="PANTHER" id="PTHR42943:SF13">
    <property type="entry name" value="GLUTATHIONE S-TRANSFERASE KAPPA-RELATED"/>
    <property type="match status" value="1"/>
</dbReference>
<evidence type="ECO:0000313" key="4">
    <source>
        <dbReference type="Proteomes" id="UP001610335"/>
    </source>
</evidence>
<sequence length="227" mass="26150">MEELLHHFTILSRTMAVIEYHFSFVSLWSYIGSRRFQRLVQETNAKVIYKPIDLMYVFSISGGLPVKQRSTQRQAYRLLEMERWRRIRDIPIVPHPRYYPADPSLAHRVLLAAIEEIGHDSPSVQKYAHLGLEAVWVRELNIADPDTIVQLATEAGLDGARLLKRARHERPLADKEAALTQEAESKQYFGAPLYSLNGEPFWGQDRLEMLEDVIRSGRDPIVILESG</sequence>
<dbReference type="EMBL" id="JBFXLS010000057">
    <property type="protein sequence ID" value="KAL2822702.1"/>
    <property type="molecule type" value="Genomic_DNA"/>
</dbReference>
<dbReference type="InterPro" id="IPR051924">
    <property type="entry name" value="GST_Kappa/NadH"/>
</dbReference>
<reference evidence="3 4" key="1">
    <citation type="submission" date="2024-07" db="EMBL/GenBank/DDBJ databases">
        <title>Section-level genome sequencing and comparative genomics of Aspergillus sections Usti and Cavernicolus.</title>
        <authorList>
            <consortium name="Lawrence Berkeley National Laboratory"/>
            <person name="Nybo J.L."/>
            <person name="Vesth T.C."/>
            <person name="Theobald S."/>
            <person name="Frisvad J.C."/>
            <person name="Larsen T.O."/>
            <person name="Kjaerboelling I."/>
            <person name="Rothschild-Mancinelli K."/>
            <person name="Lyhne E.K."/>
            <person name="Kogle M.E."/>
            <person name="Barry K."/>
            <person name="Clum A."/>
            <person name="Na H."/>
            <person name="Ledsgaard L."/>
            <person name="Lin J."/>
            <person name="Lipzen A."/>
            <person name="Kuo A."/>
            <person name="Riley R."/>
            <person name="Mondo S."/>
            <person name="LaButti K."/>
            <person name="Haridas S."/>
            <person name="Pangalinan J."/>
            <person name="Salamov A.A."/>
            <person name="Simmons B.A."/>
            <person name="Magnuson J.K."/>
            <person name="Chen J."/>
            <person name="Drula E."/>
            <person name="Henrissat B."/>
            <person name="Wiebenga A."/>
            <person name="Lubbers R.J."/>
            <person name="Gomes A.C."/>
            <person name="Makela M.R."/>
            <person name="Stajich J."/>
            <person name="Grigoriev I.V."/>
            <person name="Mortensen U.H."/>
            <person name="De vries R.P."/>
            <person name="Baker S.E."/>
            <person name="Andersen M.R."/>
        </authorList>
    </citation>
    <scope>NUCLEOTIDE SEQUENCE [LARGE SCALE GENOMIC DNA]</scope>
    <source>
        <strain evidence="3 4">CBS 600.67</strain>
    </source>
</reference>
<accession>A0ABR4I6V1</accession>
<protein>
    <recommendedName>
        <fullName evidence="1">Glutathione S-transferase kappa</fullName>
        <ecNumber evidence="1">2.5.1.18</ecNumber>
    </recommendedName>
</protein>
<evidence type="ECO:0000259" key="2">
    <source>
        <dbReference type="Pfam" id="PF01323"/>
    </source>
</evidence>
<proteinExistence type="inferred from homology"/>
<dbReference type="InterPro" id="IPR044087">
    <property type="entry name" value="NahD-like"/>
</dbReference>
<comment type="catalytic activity">
    <reaction evidence="1">
        <text>RX + glutathione = an S-substituted glutathione + a halide anion + H(+)</text>
        <dbReference type="Rhea" id="RHEA:16437"/>
        <dbReference type="ChEBI" id="CHEBI:15378"/>
        <dbReference type="ChEBI" id="CHEBI:16042"/>
        <dbReference type="ChEBI" id="CHEBI:17792"/>
        <dbReference type="ChEBI" id="CHEBI:57925"/>
        <dbReference type="ChEBI" id="CHEBI:90779"/>
        <dbReference type="EC" id="2.5.1.18"/>
    </reaction>
</comment>
<gene>
    <name evidence="3" type="ORF">BDW59DRAFT_101899</name>
</gene>
<dbReference type="Proteomes" id="UP001610335">
    <property type="component" value="Unassembled WGS sequence"/>
</dbReference>